<accession>A0A6J8FLJ4</accession>
<protein>
    <submittedName>
        <fullName evidence="2">Hypothetical_protein_conserved</fullName>
    </submittedName>
</protein>
<organism evidence="2 3">
    <name type="scientific">Leishmania donovani</name>
    <dbReference type="NCBI Taxonomy" id="5661"/>
    <lineage>
        <taxon>Eukaryota</taxon>
        <taxon>Discoba</taxon>
        <taxon>Euglenozoa</taxon>
        <taxon>Kinetoplastea</taxon>
        <taxon>Metakinetoplastina</taxon>
        <taxon>Trypanosomatida</taxon>
        <taxon>Trypanosomatidae</taxon>
        <taxon>Leishmaniinae</taxon>
        <taxon>Leishmania</taxon>
    </lineage>
</organism>
<evidence type="ECO:0000313" key="2">
    <source>
        <dbReference type="EMBL" id="CAC5433514.1"/>
    </source>
</evidence>
<dbReference type="VEuPathDB" id="TriTrypDB:LdCL_330037800"/>
<gene>
    <name evidence="2" type="ORF">LDHU3_33.4420</name>
</gene>
<evidence type="ECO:0000256" key="1">
    <source>
        <dbReference type="SAM" id="MobiDB-lite"/>
    </source>
</evidence>
<feature type="region of interest" description="Disordered" evidence="1">
    <location>
        <begin position="1"/>
        <end position="114"/>
    </location>
</feature>
<dbReference type="EMBL" id="LR812653">
    <property type="protein sequence ID" value="CAC5433514.1"/>
    <property type="molecule type" value="Genomic_DNA"/>
</dbReference>
<dbReference type="VEuPathDB" id="TriTrypDB:LDHU3_33.4420"/>
<feature type="compositionally biased region" description="Polar residues" evidence="1">
    <location>
        <begin position="36"/>
        <end position="50"/>
    </location>
</feature>
<feature type="region of interest" description="Disordered" evidence="1">
    <location>
        <begin position="230"/>
        <end position="298"/>
    </location>
</feature>
<dbReference type="AlphaFoldDB" id="A0A6J8FLJ4"/>
<proteinExistence type="predicted"/>
<feature type="compositionally biased region" description="Low complexity" evidence="1">
    <location>
        <begin position="238"/>
        <end position="252"/>
    </location>
</feature>
<dbReference type="VEuPathDB" id="TriTrypDB:LdBPK_333050.1"/>
<dbReference type="Proteomes" id="UP000601710">
    <property type="component" value="Chromosome 33"/>
</dbReference>
<evidence type="ECO:0000313" key="3">
    <source>
        <dbReference type="Proteomes" id="UP000601710"/>
    </source>
</evidence>
<feature type="compositionally biased region" description="Low complexity" evidence="1">
    <location>
        <begin position="271"/>
        <end position="298"/>
    </location>
</feature>
<sequence length="390" mass="40767">MLFSSQRQGPGCVPDRHRRHSQALETPKDVDLQPWRITSTMTQHQKPSDTSSSSSSNTRETEASRKNSGVTAPPQLLRLEGSGRVSPRPREPSSIPLAASARQPTGGRLEPLGRAVSCDSAPAAPASSYPLRVGTSKTLDTTSFDRIVFTPAASAPTYFCDTSTESGAGTASFFLREPVLAKPSSLNVGQNVASGGSPRAAWPLSWRGAPGDCGRSTGDAPHADQALRSGEPMAQVCRSSSATRQSSSSVASDRGLLSPMRVSPQGPGMPAAGAAHHATAAEAAKSSRSTRSCRASRTSTISTTACRRSAFLSRTAAASRRHPQGCEGSVVAATLAAISWWRLTGLASKIRAATALATPLPRLVPPQEAAAALPAHRRSCRSHADNLSCR</sequence>
<name>A0A6J8FLJ4_LEIDO</name>
<reference evidence="2" key="1">
    <citation type="submission" date="2020-06" db="EMBL/GenBank/DDBJ databases">
        <authorList>
            <person name="Camacho E."/>
            <person name="Gonzalez-de la Fuente S."/>
            <person name="Rastrojo A."/>
            <person name="Peiro-Pastor R."/>
            <person name="Solana JC."/>
            <person name="Tabera L."/>
            <person name="Gamarro F."/>
            <person name="Carrasco-Ramiro F."/>
            <person name="Requena JM."/>
            <person name="Aguado B."/>
        </authorList>
    </citation>
    <scope>NUCLEOTIDE SEQUENCE</scope>
</reference>